<keyword evidence="1" id="KW-0378">Hydrolase</keyword>
<dbReference type="Proteomes" id="UP000887577">
    <property type="component" value="Unplaced"/>
</dbReference>
<accession>A0A914YMP8</accession>
<sequence length="74" mass="8624">MFKEYVESDEWIGEFAAYNIYQKGGAFIESNNGCFFNIIGVPIYKIIHLIRKLMFNGEKRKSIAAEREILQKTT</sequence>
<dbReference type="Pfam" id="PF02545">
    <property type="entry name" value="Maf"/>
    <property type="match status" value="1"/>
</dbReference>
<evidence type="ECO:0000313" key="2">
    <source>
        <dbReference type="Proteomes" id="UP000887577"/>
    </source>
</evidence>
<evidence type="ECO:0000256" key="1">
    <source>
        <dbReference type="ARBA" id="ARBA00022801"/>
    </source>
</evidence>
<keyword evidence="2" id="KW-1185">Reference proteome</keyword>
<dbReference type="InterPro" id="IPR029001">
    <property type="entry name" value="ITPase-like_fam"/>
</dbReference>
<reference evidence="3" key="1">
    <citation type="submission" date="2022-11" db="UniProtKB">
        <authorList>
            <consortium name="WormBaseParasite"/>
        </authorList>
    </citation>
    <scope>IDENTIFICATION</scope>
</reference>
<evidence type="ECO:0000313" key="3">
    <source>
        <dbReference type="WBParaSite" id="PSU_v2.g20664.t1"/>
    </source>
</evidence>
<proteinExistence type="predicted"/>
<dbReference type="GO" id="GO:0047429">
    <property type="term" value="F:nucleoside triphosphate diphosphatase activity"/>
    <property type="evidence" value="ECO:0007669"/>
    <property type="project" value="InterPro"/>
</dbReference>
<protein>
    <submittedName>
        <fullName evidence="3">Maf-like protein</fullName>
    </submittedName>
</protein>
<dbReference type="Gene3D" id="3.90.950.10">
    <property type="match status" value="1"/>
</dbReference>
<name>A0A914YMP8_9BILA</name>
<dbReference type="SUPFAM" id="SSF52972">
    <property type="entry name" value="ITPase-like"/>
    <property type="match status" value="1"/>
</dbReference>
<organism evidence="2 3">
    <name type="scientific">Panagrolaimus superbus</name>
    <dbReference type="NCBI Taxonomy" id="310955"/>
    <lineage>
        <taxon>Eukaryota</taxon>
        <taxon>Metazoa</taxon>
        <taxon>Ecdysozoa</taxon>
        <taxon>Nematoda</taxon>
        <taxon>Chromadorea</taxon>
        <taxon>Rhabditida</taxon>
        <taxon>Tylenchina</taxon>
        <taxon>Panagrolaimomorpha</taxon>
        <taxon>Panagrolaimoidea</taxon>
        <taxon>Panagrolaimidae</taxon>
        <taxon>Panagrolaimus</taxon>
    </lineage>
</organism>
<dbReference type="InterPro" id="IPR003697">
    <property type="entry name" value="Maf-like"/>
</dbReference>
<dbReference type="AlphaFoldDB" id="A0A914YMP8"/>
<dbReference type="WBParaSite" id="PSU_v2.g20664.t1">
    <property type="protein sequence ID" value="PSU_v2.g20664.t1"/>
    <property type="gene ID" value="PSU_v2.g20664"/>
</dbReference>